<accession>A0A1D8AVY6</accession>
<organism evidence="8 9">
    <name type="scientific">Lacunisphaera limnophila</name>
    <dbReference type="NCBI Taxonomy" id="1838286"/>
    <lineage>
        <taxon>Bacteria</taxon>
        <taxon>Pseudomonadati</taxon>
        <taxon>Verrucomicrobiota</taxon>
        <taxon>Opitutia</taxon>
        <taxon>Opitutales</taxon>
        <taxon>Opitutaceae</taxon>
        <taxon>Lacunisphaera</taxon>
    </lineage>
</organism>
<keyword evidence="9" id="KW-1185">Reference proteome</keyword>
<dbReference type="InterPro" id="IPR013324">
    <property type="entry name" value="RNA_pol_sigma_r3/r4-like"/>
</dbReference>
<dbReference type="InterPro" id="IPR007627">
    <property type="entry name" value="RNA_pol_sigma70_r2"/>
</dbReference>
<evidence type="ECO:0000256" key="2">
    <source>
        <dbReference type="ARBA" id="ARBA00023015"/>
    </source>
</evidence>
<evidence type="ECO:0000256" key="1">
    <source>
        <dbReference type="ARBA" id="ARBA00010641"/>
    </source>
</evidence>
<dbReference type="Gene3D" id="1.10.10.10">
    <property type="entry name" value="Winged helix-like DNA-binding domain superfamily/Winged helix DNA-binding domain"/>
    <property type="match status" value="1"/>
</dbReference>
<dbReference type="InterPro" id="IPR039425">
    <property type="entry name" value="RNA_pol_sigma-70-like"/>
</dbReference>
<keyword evidence="3" id="KW-0731">Sigma factor</keyword>
<keyword evidence="4" id="KW-0238">DNA-binding</keyword>
<keyword evidence="2" id="KW-0805">Transcription regulation</keyword>
<dbReference type="OrthoDB" id="196856at2"/>
<dbReference type="SUPFAM" id="SSF88946">
    <property type="entry name" value="Sigma2 domain of RNA polymerase sigma factors"/>
    <property type="match status" value="1"/>
</dbReference>
<dbReference type="NCBIfam" id="TIGR02937">
    <property type="entry name" value="sigma70-ECF"/>
    <property type="match status" value="1"/>
</dbReference>
<dbReference type="Gene3D" id="1.10.1740.10">
    <property type="match status" value="1"/>
</dbReference>
<comment type="similarity">
    <text evidence="1">Belongs to the sigma-70 factor family. ECF subfamily.</text>
</comment>
<dbReference type="PANTHER" id="PTHR43133">
    <property type="entry name" value="RNA POLYMERASE ECF-TYPE SIGMA FACTO"/>
    <property type="match status" value="1"/>
</dbReference>
<dbReference type="PANTHER" id="PTHR43133:SF25">
    <property type="entry name" value="RNA POLYMERASE SIGMA FACTOR RFAY-RELATED"/>
    <property type="match status" value="1"/>
</dbReference>
<dbReference type="InterPro" id="IPR007630">
    <property type="entry name" value="RNA_pol_sigma70_r4"/>
</dbReference>
<proteinExistence type="inferred from homology"/>
<dbReference type="Pfam" id="PF04545">
    <property type="entry name" value="Sigma70_r4"/>
    <property type="match status" value="1"/>
</dbReference>
<evidence type="ECO:0000256" key="4">
    <source>
        <dbReference type="ARBA" id="ARBA00023125"/>
    </source>
</evidence>
<dbReference type="Pfam" id="PF04542">
    <property type="entry name" value="Sigma70_r2"/>
    <property type="match status" value="1"/>
</dbReference>
<dbReference type="InterPro" id="IPR013325">
    <property type="entry name" value="RNA_pol_sigma_r2"/>
</dbReference>
<evidence type="ECO:0000313" key="8">
    <source>
        <dbReference type="EMBL" id="AOS45041.1"/>
    </source>
</evidence>
<sequence length="171" mass="19786">MESAHEHNTWKDWIEAHGPRLLLCARQWTRSLADAEDVLQDAFVRYWRHQRQLPGDPRALLVTSIRRAAIDLARRDDRRLAREERAEEPAGAGQTLFQHLPGEGDERRQEIEAALQRLPAEQREVLVLKIWQELTFEQVGIALDIPANTAASRYRYALNALRKQLEPLCHG</sequence>
<dbReference type="STRING" id="1838286.Verru16b_02110"/>
<reference evidence="8 9" key="1">
    <citation type="submission" date="2016-06" db="EMBL/GenBank/DDBJ databases">
        <title>Three novel species with peptidoglycan cell walls form the new genus Lacunisphaera gen. nov. in the family Opitutaceae of the verrucomicrobial subdivision 4.</title>
        <authorList>
            <person name="Rast P."/>
            <person name="Gloeckner I."/>
            <person name="Jogler M."/>
            <person name="Boedeker C."/>
            <person name="Jeske O."/>
            <person name="Wiegand S."/>
            <person name="Reinhardt R."/>
            <person name="Schumann P."/>
            <person name="Rohde M."/>
            <person name="Spring S."/>
            <person name="Gloeckner F.O."/>
            <person name="Jogler C."/>
        </authorList>
    </citation>
    <scope>NUCLEOTIDE SEQUENCE [LARGE SCALE GENOMIC DNA]</scope>
    <source>
        <strain evidence="8 9">IG16b</strain>
    </source>
</reference>
<dbReference type="EMBL" id="CP016094">
    <property type="protein sequence ID" value="AOS45041.1"/>
    <property type="molecule type" value="Genomic_DNA"/>
</dbReference>
<dbReference type="GO" id="GO:0016987">
    <property type="term" value="F:sigma factor activity"/>
    <property type="evidence" value="ECO:0007669"/>
    <property type="project" value="UniProtKB-KW"/>
</dbReference>
<feature type="domain" description="RNA polymerase sigma-70 region 4" evidence="7">
    <location>
        <begin position="114"/>
        <end position="163"/>
    </location>
</feature>
<dbReference type="CDD" id="cd06171">
    <property type="entry name" value="Sigma70_r4"/>
    <property type="match status" value="1"/>
</dbReference>
<dbReference type="InterPro" id="IPR014284">
    <property type="entry name" value="RNA_pol_sigma-70_dom"/>
</dbReference>
<dbReference type="KEGG" id="obg:Verru16b_02110"/>
<dbReference type="GO" id="GO:0003677">
    <property type="term" value="F:DNA binding"/>
    <property type="evidence" value="ECO:0007669"/>
    <property type="project" value="UniProtKB-KW"/>
</dbReference>
<evidence type="ECO:0000256" key="5">
    <source>
        <dbReference type="ARBA" id="ARBA00023163"/>
    </source>
</evidence>
<name>A0A1D8AVY6_9BACT</name>
<dbReference type="SUPFAM" id="SSF88659">
    <property type="entry name" value="Sigma3 and sigma4 domains of RNA polymerase sigma factors"/>
    <property type="match status" value="1"/>
</dbReference>
<protein>
    <submittedName>
        <fullName evidence="8">ECF RNA polymerase sigma factor SigW</fullName>
    </submittedName>
</protein>
<dbReference type="AlphaFoldDB" id="A0A1D8AVY6"/>
<evidence type="ECO:0000259" key="7">
    <source>
        <dbReference type="Pfam" id="PF04545"/>
    </source>
</evidence>
<dbReference type="GO" id="GO:0006352">
    <property type="term" value="P:DNA-templated transcription initiation"/>
    <property type="evidence" value="ECO:0007669"/>
    <property type="project" value="InterPro"/>
</dbReference>
<dbReference type="InterPro" id="IPR036388">
    <property type="entry name" value="WH-like_DNA-bd_sf"/>
</dbReference>
<keyword evidence="5" id="KW-0804">Transcription</keyword>
<dbReference type="RefSeq" id="WP_069962234.1">
    <property type="nucleotide sequence ID" value="NZ_CP016094.1"/>
</dbReference>
<evidence type="ECO:0000256" key="3">
    <source>
        <dbReference type="ARBA" id="ARBA00023082"/>
    </source>
</evidence>
<gene>
    <name evidence="8" type="primary">sigW_4</name>
    <name evidence="8" type="ORF">Verru16b_02110</name>
</gene>
<evidence type="ECO:0000259" key="6">
    <source>
        <dbReference type="Pfam" id="PF04542"/>
    </source>
</evidence>
<feature type="domain" description="RNA polymerase sigma-70 region 2" evidence="6">
    <location>
        <begin position="14"/>
        <end position="79"/>
    </location>
</feature>
<evidence type="ECO:0000313" key="9">
    <source>
        <dbReference type="Proteomes" id="UP000095228"/>
    </source>
</evidence>
<dbReference type="Proteomes" id="UP000095228">
    <property type="component" value="Chromosome"/>
</dbReference>